<accession>A0A0E9SGH6</accession>
<proteinExistence type="predicted"/>
<reference evidence="1" key="1">
    <citation type="submission" date="2014-11" db="EMBL/GenBank/DDBJ databases">
        <authorList>
            <person name="Amaro Gonzalez C."/>
        </authorList>
    </citation>
    <scope>NUCLEOTIDE SEQUENCE</scope>
</reference>
<reference evidence="1" key="2">
    <citation type="journal article" date="2015" name="Fish Shellfish Immunol.">
        <title>Early steps in the European eel (Anguilla anguilla)-Vibrio vulnificus interaction in the gills: Role of the RtxA13 toxin.</title>
        <authorList>
            <person name="Callol A."/>
            <person name="Pajuelo D."/>
            <person name="Ebbesson L."/>
            <person name="Teles M."/>
            <person name="MacKenzie S."/>
            <person name="Amaro C."/>
        </authorList>
    </citation>
    <scope>NUCLEOTIDE SEQUENCE</scope>
</reference>
<dbReference type="EMBL" id="GBXM01068959">
    <property type="protein sequence ID" value="JAH39618.1"/>
    <property type="molecule type" value="Transcribed_RNA"/>
</dbReference>
<name>A0A0E9SGH6_ANGAN</name>
<sequence length="33" mass="3902">MGFRGQAEKIHRPQVVAEMFIMLPSKNTWTQLR</sequence>
<protein>
    <submittedName>
        <fullName evidence="1">Uncharacterized protein</fullName>
    </submittedName>
</protein>
<evidence type="ECO:0000313" key="1">
    <source>
        <dbReference type="EMBL" id="JAH39618.1"/>
    </source>
</evidence>
<dbReference type="AlphaFoldDB" id="A0A0E9SGH6"/>
<organism evidence="1">
    <name type="scientific">Anguilla anguilla</name>
    <name type="common">European freshwater eel</name>
    <name type="synonym">Muraena anguilla</name>
    <dbReference type="NCBI Taxonomy" id="7936"/>
    <lineage>
        <taxon>Eukaryota</taxon>
        <taxon>Metazoa</taxon>
        <taxon>Chordata</taxon>
        <taxon>Craniata</taxon>
        <taxon>Vertebrata</taxon>
        <taxon>Euteleostomi</taxon>
        <taxon>Actinopterygii</taxon>
        <taxon>Neopterygii</taxon>
        <taxon>Teleostei</taxon>
        <taxon>Anguilliformes</taxon>
        <taxon>Anguillidae</taxon>
        <taxon>Anguilla</taxon>
    </lineage>
</organism>